<dbReference type="OrthoDB" id="886795at2"/>
<accession>A0A1G1SVR2</accession>
<keyword evidence="2" id="KW-1185">Reference proteome</keyword>
<comment type="caution">
    <text evidence="1">The sequence shown here is derived from an EMBL/GenBank/DDBJ whole genome shotgun (WGS) entry which is preliminary data.</text>
</comment>
<dbReference type="AlphaFoldDB" id="A0A1G1SVR2"/>
<evidence type="ECO:0000313" key="2">
    <source>
        <dbReference type="Proteomes" id="UP000176294"/>
    </source>
</evidence>
<protein>
    <submittedName>
        <fullName evidence="1">Uncharacterized protein</fullName>
    </submittedName>
</protein>
<dbReference type="EMBL" id="MDZB01000141">
    <property type="protein sequence ID" value="OGX82704.1"/>
    <property type="molecule type" value="Genomic_DNA"/>
</dbReference>
<gene>
    <name evidence="1" type="ORF">BEN47_18265</name>
</gene>
<proteinExistence type="predicted"/>
<organism evidence="1 2">
    <name type="scientific">Hymenobacter lapidarius</name>
    <dbReference type="NCBI Taxonomy" id="1908237"/>
    <lineage>
        <taxon>Bacteria</taxon>
        <taxon>Pseudomonadati</taxon>
        <taxon>Bacteroidota</taxon>
        <taxon>Cytophagia</taxon>
        <taxon>Cytophagales</taxon>
        <taxon>Hymenobacteraceae</taxon>
        <taxon>Hymenobacter</taxon>
    </lineage>
</organism>
<name>A0A1G1SVR2_9BACT</name>
<evidence type="ECO:0000313" key="1">
    <source>
        <dbReference type="EMBL" id="OGX82704.1"/>
    </source>
</evidence>
<reference evidence="1 2" key="1">
    <citation type="submission" date="2016-08" db="EMBL/GenBank/DDBJ databases">
        <title>Hymenobacter coccineus sp. nov., Hymenobacter lapidarius sp. nov. and Hymenobacter glacialis sp. nov., isolated from Antarctic soil.</title>
        <authorList>
            <person name="Sedlacek I."/>
            <person name="Kralova S."/>
            <person name="Kyrova K."/>
            <person name="Maslanova I."/>
            <person name="Stankova E."/>
            <person name="Vrbovska V."/>
            <person name="Nemec M."/>
            <person name="Bartak M."/>
            <person name="Svec P."/>
            <person name="Busse H.-J."/>
            <person name="Pantucek R."/>
        </authorList>
    </citation>
    <scope>NUCLEOTIDE SEQUENCE [LARGE SCALE GENOMIC DNA]</scope>
    <source>
        <strain evidence="1 2">CCM 8643</strain>
    </source>
</reference>
<dbReference type="STRING" id="1908237.BEN47_18265"/>
<dbReference type="Proteomes" id="UP000176294">
    <property type="component" value="Unassembled WGS sequence"/>
</dbReference>
<sequence>MTLDEFRALSERDQTAAVYAAGTFVARRWQEVDEAGLLYRMPGGFFAKLTYNMGVVKQIGQNLRLGGFESAPSPGSPFLALNVLYSPFSERTPTRR</sequence>